<evidence type="ECO:0000313" key="6">
    <source>
        <dbReference type="EMBL" id="KPL78674.1"/>
    </source>
</evidence>
<dbReference type="InterPro" id="IPR011006">
    <property type="entry name" value="CheY-like_superfamily"/>
</dbReference>
<reference evidence="6 7" key="1">
    <citation type="submission" date="2015-07" db="EMBL/GenBank/DDBJ databases">
        <title>Genome sequence of Ornatilinea apprima DSM 23815.</title>
        <authorList>
            <person name="Hemp J."/>
            <person name="Ward L.M."/>
            <person name="Pace L.A."/>
            <person name="Fischer W.W."/>
        </authorList>
    </citation>
    <scope>NUCLEOTIDE SEQUENCE [LARGE SCALE GENOMIC DNA]</scope>
    <source>
        <strain evidence="6 7">P3M-1</strain>
    </source>
</reference>
<evidence type="ECO:0000256" key="3">
    <source>
        <dbReference type="PROSITE-ProRule" id="PRU00169"/>
    </source>
</evidence>
<dbReference type="CDD" id="cd06170">
    <property type="entry name" value="LuxR_C_like"/>
    <property type="match status" value="1"/>
</dbReference>
<dbReference type="GO" id="GO:0000160">
    <property type="term" value="P:phosphorelay signal transduction system"/>
    <property type="evidence" value="ECO:0007669"/>
    <property type="project" value="InterPro"/>
</dbReference>
<dbReference type="InterPro" id="IPR058245">
    <property type="entry name" value="NreC/VraR/RcsB-like_REC"/>
</dbReference>
<dbReference type="PANTHER" id="PTHR43214:SF37">
    <property type="entry name" value="TRANSCRIPTIONAL REGULATORY PROTEIN YDFI"/>
    <property type="match status" value="1"/>
</dbReference>
<sequence length="217" mass="24048">MNEKIHLLIADDHRVVREGLKAFIAPTPGFEIVGEASNGAEAVDLASRLKPDVILLDLMMPGMDGIEATQQIRQNNPNARVVIITSFMEEDRVIHAVKAGAAGYLLKDSSPLEIENAIREVVKGGSAFPSRIASILVKEINRPQEKPKDKIPLTEREIEILKLIARGYSNQQIADELFLSVWTVRTYVSTVLEKLAVENRTLATLYALREGLVKLEP</sequence>
<dbReference type="Pfam" id="PF00072">
    <property type="entry name" value="Response_reg"/>
    <property type="match status" value="1"/>
</dbReference>
<keyword evidence="1 3" id="KW-0597">Phosphoprotein</keyword>
<dbReference type="InterPro" id="IPR000792">
    <property type="entry name" value="Tscrpt_reg_LuxR_C"/>
</dbReference>
<dbReference type="PRINTS" id="PR00038">
    <property type="entry name" value="HTHLUXR"/>
</dbReference>
<feature type="domain" description="HTH luxR-type" evidence="4">
    <location>
        <begin position="146"/>
        <end position="211"/>
    </location>
</feature>
<dbReference type="STRING" id="1134406.ADN00_05320"/>
<protein>
    <recommendedName>
        <fullName evidence="8">LuxR family transcriptional regulator</fullName>
    </recommendedName>
</protein>
<dbReference type="GO" id="GO:0006355">
    <property type="term" value="P:regulation of DNA-templated transcription"/>
    <property type="evidence" value="ECO:0007669"/>
    <property type="project" value="InterPro"/>
</dbReference>
<evidence type="ECO:0000259" key="5">
    <source>
        <dbReference type="PROSITE" id="PS50110"/>
    </source>
</evidence>
<dbReference type="Gene3D" id="3.40.50.2300">
    <property type="match status" value="1"/>
</dbReference>
<evidence type="ECO:0000259" key="4">
    <source>
        <dbReference type="PROSITE" id="PS50043"/>
    </source>
</evidence>
<dbReference type="PROSITE" id="PS50043">
    <property type="entry name" value="HTH_LUXR_2"/>
    <property type="match status" value="1"/>
</dbReference>
<dbReference type="InterPro" id="IPR001789">
    <property type="entry name" value="Sig_transdc_resp-reg_receiver"/>
</dbReference>
<feature type="domain" description="Response regulatory" evidence="5">
    <location>
        <begin position="6"/>
        <end position="122"/>
    </location>
</feature>
<dbReference type="Pfam" id="PF00196">
    <property type="entry name" value="GerE"/>
    <property type="match status" value="1"/>
</dbReference>
<evidence type="ECO:0008006" key="8">
    <source>
        <dbReference type="Google" id="ProtNLM"/>
    </source>
</evidence>
<accession>A0A0N8GNP5</accession>
<dbReference type="Proteomes" id="UP000050417">
    <property type="component" value="Unassembled WGS sequence"/>
</dbReference>
<dbReference type="SMART" id="SM00421">
    <property type="entry name" value="HTH_LUXR"/>
    <property type="match status" value="1"/>
</dbReference>
<dbReference type="CDD" id="cd17535">
    <property type="entry name" value="REC_NarL-like"/>
    <property type="match status" value="1"/>
</dbReference>
<keyword evidence="7" id="KW-1185">Reference proteome</keyword>
<dbReference type="AlphaFoldDB" id="A0A0N8GNP5"/>
<dbReference type="RefSeq" id="WP_075061936.1">
    <property type="nucleotide sequence ID" value="NZ_LGCL01000016.1"/>
</dbReference>
<evidence type="ECO:0000313" key="7">
    <source>
        <dbReference type="Proteomes" id="UP000050417"/>
    </source>
</evidence>
<dbReference type="SMART" id="SM00448">
    <property type="entry name" value="REC"/>
    <property type="match status" value="1"/>
</dbReference>
<dbReference type="InterPro" id="IPR039420">
    <property type="entry name" value="WalR-like"/>
</dbReference>
<dbReference type="EMBL" id="LGCL01000016">
    <property type="protein sequence ID" value="KPL78674.1"/>
    <property type="molecule type" value="Genomic_DNA"/>
</dbReference>
<organism evidence="6 7">
    <name type="scientific">Ornatilinea apprima</name>
    <dbReference type="NCBI Taxonomy" id="1134406"/>
    <lineage>
        <taxon>Bacteria</taxon>
        <taxon>Bacillati</taxon>
        <taxon>Chloroflexota</taxon>
        <taxon>Anaerolineae</taxon>
        <taxon>Anaerolineales</taxon>
        <taxon>Anaerolineaceae</taxon>
        <taxon>Ornatilinea</taxon>
    </lineage>
</organism>
<evidence type="ECO:0000256" key="1">
    <source>
        <dbReference type="ARBA" id="ARBA00022553"/>
    </source>
</evidence>
<gene>
    <name evidence="6" type="ORF">ADN00_05320</name>
</gene>
<evidence type="ECO:0000256" key="2">
    <source>
        <dbReference type="ARBA" id="ARBA00023125"/>
    </source>
</evidence>
<proteinExistence type="predicted"/>
<keyword evidence="2" id="KW-0238">DNA-binding</keyword>
<dbReference type="GO" id="GO:0003677">
    <property type="term" value="F:DNA binding"/>
    <property type="evidence" value="ECO:0007669"/>
    <property type="project" value="UniProtKB-KW"/>
</dbReference>
<feature type="modified residue" description="4-aspartylphosphate" evidence="3">
    <location>
        <position position="57"/>
    </location>
</feature>
<name>A0A0N8GNP5_9CHLR</name>
<dbReference type="PROSITE" id="PS50110">
    <property type="entry name" value="RESPONSE_REGULATORY"/>
    <property type="match status" value="1"/>
</dbReference>
<dbReference type="PANTHER" id="PTHR43214">
    <property type="entry name" value="TWO-COMPONENT RESPONSE REGULATOR"/>
    <property type="match status" value="1"/>
</dbReference>
<dbReference type="SUPFAM" id="SSF52172">
    <property type="entry name" value="CheY-like"/>
    <property type="match status" value="1"/>
</dbReference>
<comment type="caution">
    <text evidence="6">The sequence shown here is derived from an EMBL/GenBank/DDBJ whole genome shotgun (WGS) entry which is preliminary data.</text>
</comment>